<name>A0A5B8V6P9_9BACT</name>
<evidence type="ECO:0000313" key="4">
    <source>
        <dbReference type="Proteomes" id="UP000321533"/>
    </source>
</evidence>
<feature type="domain" description="Peptidase M61 N-terminal" evidence="2">
    <location>
        <begin position="47"/>
        <end position="221"/>
    </location>
</feature>
<dbReference type="AlphaFoldDB" id="A0A5B8V6P9"/>
<dbReference type="InterPro" id="IPR007963">
    <property type="entry name" value="Peptidase_M61_catalytic"/>
</dbReference>
<dbReference type="InterPro" id="IPR036034">
    <property type="entry name" value="PDZ_sf"/>
</dbReference>
<dbReference type="Gene3D" id="2.30.42.10">
    <property type="match status" value="1"/>
</dbReference>
<gene>
    <name evidence="3" type="ORF">FRZ67_05565</name>
</gene>
<dbReference type="InterPro" id="IPR027268">
    <property type="entry name" value="Peptidase_M4/M1_CTD_sf"/>
</dbReference>
<reference evidence="3 4" key="1">
    <citation type="journal article" date="2016" name="Int. J. Syst. Evol. Microbiol.">
        <title>Panacibacter ginsenosidivorans gen. nov., sp. nov., with ginsenoside converting activity isolated from soil of a ginseng field.</title>
        <authorList>
            <person name="Siddiqi M.Z."/>
            <person name="Muhammad Shafi S."/>
            <person name="Choi K.D."/>
            <person name="Im W.T."/>
        </authorList>
    </citation>
    <scope>NUCLEOTIDE SEQUENCE [LARGE SCALE GENOMIC DNA]</scope>
    <source>
        <strain evidence="3 4">Gsoil1550</strain>
    </source>
</reference>
<feature type="domain" description="Peptidase M61 catalytic" evidence="1">
    <location>
        <begin position="318"/>
        <end position="425"/>
    </location>
</feature>
<evidence type="ECO:0000313" key="3">
    <source>
        <dbReference type="EMBL" id="QEC66795.1"/>
    </source>
</evidence>
<accession>A0A5B8V6P9</accession>
<dbReference type="SUPFAM" id="SSF55486">
    <property type="entry name" value="Metalloproteases ('zincins'), catalytic domain"/>
    <property type="match status" value="1"/>
</dbReference>
<dbReference type="Gene3D" id="1.10.390.10">
    <property type="entry name" value="Neutral Protease Domain 2"/>
    <property type="match status" value="1"/>
</dbReference>
<sequence>MLSHTITFLCSLTNSSNMKKHMQYKPFLLSLILVGLVFIVDAQNTYKYSVDLTKVDSDQLHIELICPTVSQKEIIFYLPKIVPGTYMNSNYGKYVHNLKAFDKKGKELPVSAAGDNGWAIKKANKVSRITYNVEDTWDASINNMVYPMCGTSFEAGKNFVINTPGLFGYFDGMKKMPFQLSFTKPAGFYAATGLRPVSSTPVLDLFQCDNADNLYDSPIMFCLPDTTTVKVGNADVLVAVYSPHKLATSRYLAEHLEKLLMAARDYLGGKLPVDKYAFIYYFNGEQKKNPIGGAWEHSYSSFYALDEAPEKEAIEHWVDISSHEFFHIVTPLTISSREVKEFNFNETILSKHLWLYEGSTEYYAHHVQEYEGLKTPEQFLNTLSQKITISRSYYNDSLSFTELSKESAGKWAPQYGNVYQKGALISACLDLCLLKLSNAQYGLKDLKHDLGINYGKDKFFEDDTLFSVIAQLTYPELKDFFTTYVQGTTPIPYEQFFGLAGVDFIPKETYKEFTLGGFAVKVTENGNIAIGTKNLNDFGKKMGYKDGDEIISINDSPITAGNFEEKLDQLYANLKEGDAIHIKIKRRNATGQIEMVDLSAPATKIDKQRLNILRLNNNPTAEQLKIRNAWLNICDGRR</sequence>
<dbReference type="Pfam" id="PF05299">
    <property type="entry name" value="Peptidase_M61"/>
    <property type="match status" value="1"/>
</dbReference>
<dbReference type="Proteomes" id="UP000321533">
    <property type="component" value="Chromosome"/>
</dbReference>
<dbReference type="Pfam" id="PF17899">
    <property type="entry name" value="Peptidase_M61_N"/>
    <property type="match status" value="1"/>
</dbReference>
<dbReference type="KEGG" id="pgin:FRZ67_05565"/>
<dbReference type="Gene3D" id="2.60.40.3650">
    <property type="match status" value="1"/>
</dbReference>
<evidence type="ECO:0000259" key="2">
    <source>
        <dbReference type="Pfam" id="PF17899"/>
    </source>
</evidence>
<dbReference type="EMBL" id="CP042435">
    <property type="protein sequence ID" value="QEC66795.1"/>
    <property type="molecule type" value="Genomic_DNA"/>
</dbReference>
<organism evidence="3 4">
    <name type="scientific">Panacibacter ginsenosidivorans</name>
    <dbReference type="NCBI Taxonomy" id="1813871"/>
    <lineage>
        <taxon>Bacteria</taxon>
        <taxon>Pseudomonadati</taxon>
        <taxon>Bacteroidota</taxon>
        <taxon>Chitinophagia</taxon>
        <taxon>Chitinophagales</taxon>
        <taxon>Chitinophagaceae</taxon>
        <taxon>Panacibacter</taxon>
    </lineage>
</organism>
<keyword evidence="4" id="KW-1185">Reference proteome</keyword>
<dbReference type="InterPro" id="IPR040756">
    <property type="entry name" value="Peptidase_M61_N"/>
</dbReference>
<protein>
    <submittedName>
        <fullName evidence="3">Peptidase M61</fullName>
    </submittedName>
</protein>
<proteinExistence type="predicted"/>
<evidence type="ECO:0000259" key="1">
    <source>
        <dbReference type="Pfam" id="PF05299"/>
    </source>
</evidence>